<comment type="caution">
    <text evidence="1">The sequence shown here is derived from an EMBL/GenBank/DDBJ whole genome shotgun (WGS) entry which is preliminary data.</text>
</comment>
<gene>
    <name evidence="1" type="ORF">GCM10023320_48200</name>
</gene>
<dbReference type="Proteomes" id="UP001500804">
    <property type="component" value="Unassembled WGS sequence"/>
</dbReference>
<evidence type="ECO:0000313" key="2">
    <source>
        <dbReference type="Proteomes" id="UP001500804"/>
    </source>
</evidence>
<reference evidence="2" key="1">
    <citation type="journal article" date="2019" name="Int. J. Syst. Evol. Microbiol.">
        <title>The Global Catalogue of Microorganisms (GCM) 10K type strain sequencing project: providing services to taxonomists for standard genome sequencing and annotation.</title>
        <authorList>
            <consortium name="The Broad Institute Genomics Platform"/>
            <consortium name="The Broad Institute Genome Sequencing Center for Infectious Disease"/>
            <person name="Wu L."/>
            <person name="Ma J."/>
        </authorList>
    </citation>
    <scope>NUCLEOTIDE SEQUENCE [LARGE SCALE GENOMIC DNA]</scope>
    <source>
        <strain evidence="2">JCM 18302</strain>
    </source>
</reference>
<evidence type="ECO:0000313" key="1">
    <source>
        <dbReference type="EMBL" id="GAA5128744.1"/>
    </source>
</evidence>
<protein>
    <submittedName>
        <fullName evidence="1">Uncharacterized protein</fullName>
    </submittedName>
</protein>
<accession>A0ABP9NRW7</accession>
<name>A0ABP9NRW7_9PSEU</name>
<organism evidence="1 2">
    <name type="scientific">Pseudonocardia adelaidensis</name>
    <dbReference type="NCBI Taxonomy" id="648754"/>
    <lineage>
        <taxon>Bacteria</taxon>
        <taxon>Bacillati</taxon>
        <taxon>Actinomycetota</taxon>
        <taxon>Actinomycetes</taxon>
        <taxon>Pseudonocardiales</taxon>
        <taxon>Pseudonocardiaceae</taxon>
        <taxon>Pseudonocardia</taxon>
    </lineage>
</organism>
<proteinExistence type="predicted"/>
<sequence>MALNESSPEQVSDAAAAPRMRSLLRRVSARLGLTDPVVIVVTSRTVPRTVIDGPLSGNVAERITIR</sequence>
<dbReference type="EMBL" id="BAABJO010000019">
    <property type="protein sequence ID" value="GAA5128744.1"/>
    <property type="molecule type" value="Genomic_DNA"/>
</dbReference>
<keyword evidence="2" id="KW-1185">Reference proteome</keyword>